<dbReference type="GO" id="GO:0016887">
    <property type="term" value="F:ATP hydrolysis activity"/>
    <property type="evidence" value="ECO:0007669"/>
    <property type="project" value="InterPro"/>
</dbReference>
<feature type="domain" description="Pleiotropic ABC efflux transporter N-terminal" evidence="9">
    <location>
        <begin position="11"/>
        <end position="72"/>
    </location>
</feature>
<feature type="domain" description="ABC transporter" evidence="7">
    <location>
        <begin position="581"/>
        <end position="665"/>
    </location>
</feature>
<evidence type="ECO:0000313" key="10">
    <source>
        <dbReference type="EMBL" id="EGU87822.1"/>
    </source>
</evidence>
<keyword evidence="3 6" id="KW-0812">Transmembrane</keyword>
<evidence type="ECO:0000256" key="1">
    <source>
        <dbReference type="ARBA" id="ARBA00004141"/>
    </source>
</evidence>
<dbReference type="InterPro" id="IPR027417">
    <property type="entry name" value="P-loop_NTPase"/>
</dbReference>
<keyword evidence="2" id="KW-0813">Transport</keyword>
<evidence type="ECO:0000259" key="8">
    <source>
        <dbReference type="Pfam" id="PF01061"/>
    </source>
</evidence>
<reference evidence="10" key="1">
    <citation type="journal article" date="2012" name="Mol. Plant Microbe Interact.">
        <title>A highly conserved effector in Fusarium oxysporum is required for full virulence on Arabidopsis.</title>
        <authorList>
            <person name="Thatcher L.F."/>
            <person name="Gardiner D.M."/>
            <person name="Kazan K."/>
            <person name="Manners J."/>
        </authorList>
    </citation>
    <scope>NUCLEOTIDE SEQUENCE [LARGE SCALE GENOMIC DNA]</scope>
    <source>
        <strain evidence="10">Fo5176</strain>
    </source>
</reference>
<dbReference type="PROSITE" id="PS00211">
    <property type="entry name" value="ABC_TRANSPORTER_1"/>
    <property type="match status" value="1"/>
</dbReference>
<comment type="caution">
    <text evidence="10">The sequence shown here is derived from an EMBL/GenBank/DDBJ whole genome shotgun (WGS) entry which is preliminary data.</text>
</comment>
<feature type="domain" description="ABC-2 type transporter transmembrane" evidence="8">
    <location>
        <begin position="760"/>
        <end position="875"/>
    </location>
</feature>
<dbReference type="STRING" id="660025.F9F5I5"/>
<dbReference type="AlphaFoldDB" id="F9F5I5"/>
<evidence type="ECO:0000256" key="2">
    <source>
        <dbReference type="ARBA" id="ARBA00022448"/>
    </source>
</evidence>
<dbReference type="Pfam" id="PF14510">
    <property type="entry name" value="ABC_trans_N"/>
    <property type="match status" value="1"/>
</dbReference>
<dbReference type="GO" id="GO:0016020">
    <property type="term" value="C:membrane"/>
    <property type="evidence" value="ECO:0007669"/>
    <property type="project" value="UniProtKB-SubCell"/>
</dbReference>
<dbReference type="OrthoDB" id="66620at2759"/>
<feature type="transmembrane region" description="Helical" evidence="6">
    <location>
        <begin position="777"/>
        <end position="797"/>
    </location>
</feature>
<dbReference type="PANTHER" id="PTHR19241">
    <property type="entry name" value="ATP-BINDING CASSETTE TRANSPORTER"/>
    <property type="match status" value="1"/>
</dbReference>
<evidence type="ECO:0008006" key="11">
    <source>
        <dbReference type="Google" id="ProtNLM"/>
    </source>
</evidence>
<feature type="transmembrane region" description="Helical" evidence="6">
    <location>
        <begin position="409"/>
        <end position="429"/>
    </location>
</feature>
<evidence type="ECO:0000259" key="9">
    <source>
        <dbReference type="Pfam" id="PF14510"/>
    </source>
</evidence>
<evidence type="ECO:0000259" key="7">
    <source>
        <dbReference type="Pfam" id="PF00005"/>
    </source>
</evidence>
<sequence>MGQTPSFAAKHCEDENMNPSSPFFDFERCSHILVNLRNGLGLPTPPRSGFAFRKLTVHGSGPAVEQQDTVWTLLTSLINFRAWFRPKHSKTILQDLDGVVQKGELLLVLGRPGSGCTTFLKTITGECVAWSLTQHQFYIIQVRQRRKLGRRSVTQINLGIPYRIMARHFEGELIYNQEVDEHPPYLTVGQTLEFAAAMRTPRARLPHITRKDRIKHVVEVMLSVFGLSHTRNTIVGNDCVRGVSGGERKRVSIAETALSEAAISHGIILPAALMPNLPYILFVGYRRGQRRKDTKISCQGRLKNSKDIGMDRQIFYGTPETSDAFFSYGSVLFFSVLRNALMYITDTHNLYKGRSVVRKQASYVFYRPSAEVLASVIVDIPVKLVVGSCFNIIMYFLSVHATTASQFFIFFLSVFETTLAMSMVFRTIAAVTGTLPQAMAISGFLVLAMVTYTGFVLPDPYMHPWFKWISYINPLSYAFEALLVNQANGTNYPCSHLVPPYPNLTDDTFICPVLVLLPVHISAGIGMVESTVVSSAPLEGVVNEAVPMQVDRETFSLRKVSLDVLIKGHSRRLLDNSCGWVKPDSLTALMGVSGAGKTTLLDALAQRMPSGVIQGEFYVDGRPLPASLKSDVDYVRQQDVHLETSTWFDRLLLMARDWKVAYFEYIGENSETVLQYFGDRGPRRCTDAENPAEYLLNAIGNTNTEKLDWPCLWDASGEAKAASTELERIINSSTAWRQGNGSDLVQARQLGAYSVSLLSQIPSVCVRVFQQYWRSPTYIASKFMLGVAGSLLIGFSFQPGQSILGVQNAIFSILMVCSMFSSLVQQIMPKFIVQRTLYEVRERHSNMYSWSVLILANILVKIPYNVVLGVMTSAIFN</sequence>
<dbReference type="InterPro" id="IPR029481">
    <property type="entry name" value="ABC_trans_N"/>
</dbReference>
<keyword evidence="4 6" id="KW-1133">Transmembrane helix</keyword>
<keyword evidence="5 6" id="KW-0472">Membrane</keyword>
<feature type="transmembrane region" description="Helical" evidence="6">
    <location>
        <begin position="325"/>
        <end position="344"/>
    </location>
</feature>
<comment type="subcellular location">
    <subcellularLocation>
        <location evidence="1">Membrane</location>
        <topology evidence="1">Multi-pass membrane protein</topology>
    </subcellularLocation>
</comment>
<dbReference type="InterPro" id="IPR003439">
    <property type="entry name" value="ABC_transporter-like_ATP-bd"/>
</dbReference>
<proteinExistence type="predicted"/>
<dbReference type="Pfam" id="PF00005">
    <property type="entry name" value="ABC_tran"/>
    <property type="match status" value="2"/>
</dbReference>
<dbReference type="GO" id="GO:0005524">
    <property type="term" value="F:ATP binding"/>
    <property type="evidence" value="ECO:0007669"/>
    <property type="project" value="InterPro"/>
</dbReference>
<dbReference type="EMBL" id="AFQF01000530">
    <property type="protein sequence ID" value="EGU87822.1"/>
    <property type="molecule type" value="Genomic_DNA"/>
</dbReference>
<protein>
    <recommendedName>
        <fullName evidence="11">ABC transporter domain-containing protein</fullName>
    </recommendedName>
</protein>
<dbReference type="Pfam" id="PF01061">
    <property type="entry name" value="ABC2_membrane"/>
    <property type="match status" value="2"/>
</dbReference>
<feature type="transmembrane region" description="Helical" evidence="6">
    <location>
        <begin position="809"/>
        <end position="828"/>
    </location>
</feature>
<evidence type="ECO:0000256" key="3">
    <source>
        <dbReference type="ARBA" id="ARBA00022692"/>
    </source>
</evidence>
<name>F9F5I5_FUSOF</name>
<feature type="transmembrane region" description="Helical" evidence="6">
    <location>
        <begin position="848"/>
        <end position="876"/>
    </location>
</feature>
<feature type="transmembrane region" description="Helical" evidence="6">
    <location>
        <begin position="372"/>
        <end position="397"/>
    </location>
</feature>
<dbReference type="SUPFAM" id="SSF52540">
    <property type="entry name" value="P-loop containing nucleoside triphosphate hydrolases"/>
    <property type="match status" value="2"/>
</dbReference>
<gene>
    <name evidence="10" type="ORF">FOXB_01660</name>
</gene>
<evidence type="ECO:0000256" key="4">
    <source>
        <dbReference type="ARBA" id="ARBA00022989"/>
    </source>
</evidence>
<dbReference type="InterPro" id="IPR013525">
    <property type="entry name" value="ABC2_TM"/>
</dbReference>
<evidence type="ECO:0000256" key="6">
    <source>
        <dbReference type="SAM" id="Phobius"/>
    </source>
</evidence>
<dbReference type="GO" id="GO:0140359">
    <property type="term" value="F:ABC-type transporter activity"/>
    <property type="evidence" value="ECO:0007669"/>
    <property type="project" value="InterPro"/>
</dbReference>
<feature type="domain" description="ABC-2 type transporter transmembrane" evidence="8">
    <location>
        <begin position="314"/>
        <end position="486"/>
    </location>
</feature>
<dbReference type="InterPro" id="IPR017871">
    <property type="entry name" value="ABC_transporter-like_CS"/>
</dbReference>
<evidence type="ECO:0000256" key="5">
    <source>
        <dbReference type="ARBA" id="ARBA00023136"/>
    </source>
</evidence>
<feature type="transmembrane region" description="Helical" evidence="6">
    <location>
        <begin position="267"/>
        <end position="285"/>
    </location>
</feature>
<feature type="transmembrane region" description="Helical" evidence="6">
    <location>
        <begin position="435"/>
        <end position="457"/>
    </location>
</feature>
<feature type="domain" description="ABC transporter" evidence="7">
    <location>
        <begin position="93"/>
        <end position="262"/>
    </location>
</feature>
<accession>F9F5I5</accession>
<dbReference type="Gene3D" id="3.40.50.300">
    <property type="entry name" value="P-loop containing nucleotide triphosphate hydrolases"/>
    <property type="match status" value="2"/>
</dbReference>
<organism evidence="10">
    <name type="scientific">Fusarium oxysporum (strain Fo5176)</name>
    <name type="common">Fusarium vascular wilt</name>
    <dbReference type="NCBI Taxonomy" id="660025"/>
    <lineage>
        <taxon>Eukaryota</taxon>
        <taxon>Fungi</taxon>
        <taxon>Dikarya</taxon>
        <taxon>Ascomycota</taxon>
        <taxon>Pezizomycotina</taxon>
        <taxon>Sordariomycetes</taxon>
        <taxon>Hypocreomycetidae</taxon>
        <taxon>Hypocreales</taxon>
        <taxon>Nectriaceae</taxon>
        <taxon>Fusarium</taxon>
        <taxon>Fusarium oxysporum species complex</taxon>
    </lineage>
</organism>